<dbReference type="KEGG" id="mamm:ABNF92_07680"/>
<reference evidence="2" key="1">
    <citation type="submission" date="2024-05" db="EMBL/GenBank/DDBJ databases">
        <title>Draft Genome Sequences of Flagellimonas sp. MMG031 and Marinobacter sp. MMG032 Isolated from the dinoflagellate Symbiodinium pilosum.</title>
        <authorList>
            <person name="Shikuma N.J."/>
            <person name="Farrell M.V."/>
        </authorList>
    </citation>
    <scope>NUCLEOTIDE SEQUENCE</scope>
    <source>
        <strain evidence="2">MMG032</strain>
    </source>
</reference>
<evidence type="ECO:0000256" key="1">
    <source>
        <dbReference type="SAM" id="MobiDB-lite"/>
    </source>
</evidence>
<dbReference type="RefSeq" id="WP_227514598.1">
    <property type="nucleotide sequence ID" value="NZ_CP157802.1"/>
</dbReference>
<name>A0AAU7MRW8_9GAMM</name>
<dbReference type="EMBL" id="CP157802">
    <property type="protein sequence ID" value="XBQ21012.1"/>
    <property type="molecule type" value="Genomic_DNA"/>
</dbReference>
<gene>
    <name evidence="2" type="ORF">ABNF92_07680</name>
</gene>
<dbReference type="AlphaFoldDB" id="A0AAU7MRW8"/>
<proteinExistence type="predicted"/>
<evidence type="ECO:0000313" key="2">
    <source>
        <dbReference type="EMBL" id="XBQ21012.1"/>
    </source>
</evidence>
<organism evidence="2">
    <name type="scientific">Marinobacter sp. MMG032</name>
    <dbReference type="NCBI Taxonomy" id="3158548"/>
    <lineage>
        <taxon>Bacteria</taxon>
        <taxon>Pseudomonadati</taxon>
        <taxon>Pseudomonadota</taxon>
        <taxon>Gammaproteobacteria</taxon>
        <taxon>Pseudomonadales</taxon>
        <taxon>Marinobacteraceae</taxon>
        <taxon>Marinobacter</taxon>
    </lineage>
</organism>
<feature type="region of interest" description="Disordered" evidence="1">
    <location>
        <begin position="18"/>
        <end position="44"/>
    </location>
</feature>
<protein>
    <submittedName>
        <fullName evidence="2">Uncharacterized protein</fullName>
    </submittedName>
</protein>
<accession>A0AAU7MRW8</accession>
<sequence length="86" mass="9583">MYSKLSVCAAEMPLNGDMQWGTKTKKNPGKNKNNADRQRFEGGFVKTDPPFDFLGPGTVIHGKRVQILLKPLNSRFLLIATTDFNA</sequence>